<dbReference type="EMBL" id="JAATLM010000001">
    <property type="protein sequence ID" value="NIZ69776.1"/>
    <property type="molecule type" value="Genomic_DNA"/>
</dbReference>
<proteinExistence type="predicted"/>
<dbReference type="Proteomes" id="UP000778951">
    <property type="component" value="Unassembled WGS sequence"/>
</dbReference>
<evidence type="ECO:0000256" key="1">
    <source>
        <dbReference type="SAM" id="MobiDB-lite"/>
    </source>
</evidence>
<sequence length="224" mass="25335">MLQGKAFMLYSIKRSMSLLILLFISVGLVSCETTNQSMPPEESTPPEESSPPEESTPASTPETPKAEPKLPPMPMKNVEGKGYLVEMGRSWSYMASLSAGQENTFAVDQYPGLKTTFNGSKVLITAFINRISSTADSYLNDFSRTFNEFNLLESIPQEDGYLLVMNRKSDRNSLRYVRLFYHAELKQALAYNLTFRVIGDEQLYRTSYTTDTVAQEILEFFHLT</sequence>
<evidence type="ECO:0000313" key="2">
    <source>
        <dbReference type="EMBL" id="NIZ69776.1"/>
    </source>
</evidence>
<keyword evidence="3" id="KW-1185">Reference proteome</keyword>
<feature type="region of interest" description="Disordered" evidence="1">
    <location>
        <begin position="33"/>
        <end position="75"/>
    </location>
</feature>
<gene>
    <name evidence="2" type="ORF">HCT48_06070</name>
</gene>
<feature type="compositionally biased region" description="Low complexity" evidence="1">
    <location>
        <begin position="52"/>
        <end position="63"/>
    </location>
</feature>
<comment type="caution">
    <text evidence="2">The sequence shown here is derived from an EMBL/GenBank/DDBJ whole genome shotgun (WGS) entry which is preliminary data.</text>
</comment>
<dbReference type="AlphaFoldDB" id="A0A968GFS1"/>
<dbReference type="PROSITE" id="PS51257">
    <property type="entry name" value="PROKAR_LIPOPROTEIN"/>
    <property type="match status" value="1"/>
</dbReference>
<reference evidence="2" key="1">
    <citation type="submission" date="2020-03" db="EMBL/GenBank/DDBJ databases">
        <title>Spirochaetal bacteria isolated from arthropods constitute a novel genus Entomospira genus novum within the order Spirochaetales.</title>
        <authorList>
            <person name="Grana-Miraglia L."/>
            <person name="Sikutova S."/>
            <person name="Fingerle V."/>
            <person name="Sing A."/>
            <person name="Castillo-Ramirez S."/>
            <person name="Margos G."/>
            <person name="Rudolf I."/>
        </authorList>
    </citation>
    <scope>NUCLEOTIDE SEQUENCE</scope>
    <source>
        <strain evidence="2">BR149</strain>
    </source>
</reference>
<organism evidence="2 3">
    <name type="scientific">Entomospira culicis</name>
    <dbReference type="NCBI Taxonomy" id="2719989"/>
    <lineage>
        <taxon>Bacteria</taxon>
        <taxon>Pseudomonadati</taxon>
        <taxon>Spirochaetota</taxon>
        <taxon>Spirochaetia</taxon>
        <taxon>Spirochaetales</taxon>
        <taxon>Spirochaetaceae</taxon>
        <taxon>Entomospira</taxon>
    </lineage>
</organism>
<name>A0A968GFS1_9SPIO</name>
<accession>A0A968GFS1</accession>
<protein>
    <submittedName>
        <fullName evidence="2">Uncharacterized protein</fullName>
    </submittedName>
</protein>
<dbReference type="RefSeq" id="WP_167695857.1">
    <property type="nucleotide sequence ID" value="NZ_CP118181.1"/>
</dbReference>
<evidence type="ECO:0000313" key="3">
    <source>
        <dbReference type="Proteomes" id="UP000778951"/>
    </source>
</evidence>